<gene>
    <name evidence="1" type="ORF">A4A49_60969</name>
</gene>
<protein>
    <recommendedName>
        <fullName evidence="3">Endonuclease/exonuclease/phosphatase domain-containing protein</fullName>
    </recommendedName>
</protein>
<proteinExistence type="predicted"/>
<dbReference type="Gene3D" id="3.60.10.10">
    <property type="entry name" value="Endonuclease/exonuclease/phosphatase"/>
    <property type="match status" value="1"/>
</dbReference>
<feature type="non-terminal residue" evidence="1">
    <location>
        <position position="1"/>
    </location>
</feature>
<organism evidence="1 2">
    <name type="scientific">Nicotiana attenuata</name>
    <name type="common">Coyote tobacco</name>
    <dbReference type="NCBI Taxonomy" id="49451"/>
    <lineage>
        <taxon>Eukaryota</taxon>
        <taxon>Viridiplantae</taxon>
        <taxon>Streptophyta</taxon>
        <taxon>Embryophyta</taxon>
        <taxon>Tracheophyta</taxon>
        <taxon>Spermatophyta</taxon>
        <taxon>Magnoliopsida</taxon>
        <taxon>eudicotyledons</taxon>
        <taxon>Gunneridae</taxon>
        <taxon>Pentapetalae</taxon>
        <taxon>asterids</taxon>
        <taxon>lamiids</taxon>
        <taxon>Solanales</taxon>
        <taxon>Solanaceae</taxon>
        <taxon>Nicotianoideae</taxon>
        <taxon>Nicotianeae</taxon>
        <taxon>Nicotiana</taxon>
    </lineage>
</organism>
<dbReference type="PANTHER" id="PTHR35218">
    <property type="entry name" value="RNASE H DOMAIN-CONTAINING PROTEIN"/>
    <property type="match status" value="1"/>
</dbReference>
<evidence type="ECO:0000313" key="2">
    <source>
        <dbReference type="Proteomes" id="UP000187609"/>
    </source>
</evidence>
<dbReference type="AlphaFoldDB" id="A0A1J6IV17"/>
<comment type="caution">
    <text evidence="1">The sequence shown here is derived from an EMBL/GenBank/DDBJ whole genome shotgun (WGS) entry which is preliminary data.</text>
</comment>
<reference evidence="1" key="1">
    <citation type="submission" date="2016-11" db="EMBL/GenBank/DDBJ databases">
        <title>The genome of Nicotiana attenuata.</title>
        <authorList>
            <person name="Xu S."/>
            <person name="Brockmoeller T."/>
            <person name="Gaquerel E."/>
            <person name="Navarro A."/>
            <person name="Kuhl H."/>
            <person name="Gase K."/>
            <person name="Ling Z."/>
            <person name="Zhou W."/>
            <person name="Kreitzer C."/>
            <person name="Stanke M."/>
            <person name="Tang H."/>
            <person name="Lyons E."/>
            <person name="Pandey P."/>
            <person name="Pandey S.P."/>
            <person name="Timmermann B."/>
            <person name="Baldwin I.T."/>
        </authorList>
    </citation>
    <scope>NUCLEOTIDE SEQUENCE [LARGE SCALE GENOMIC DNA]</scope>
    <source>
        <strain evidence="1">UT</strain>
    </source>
</reference>
<dbReference type="SUPFAM" id="SSF56219">
    <property type="entry name" value="DNase I-like"/>
    <property type="match status" value="1"/>
</dbReference>
<dbReference type="InterPro" id="IPR036691">
    <property type="entry name" value="Endo/exonu/phosph_ase_sf"/>
</dbReference>
<feature type="non-terminal residue" evidence="1">
    <location>
        <position position="177"/>
    </location>
</feature>
<evidence type="ECO:0000313" key="1">
    <source>
        <dbReference type="EMBL" id="OIS98976.1"/>
    </source>
</evidence>
<dbReference type="Gramene" id="OIS98976">
    <property type="protein sequence ID" value="OIS98976"/>
    <property type="gene ID" value="A4A49_60969"/>
</dbReference>
<dbReference type="SMR" id="A0A1J6IV17"/>
<sequence length="177" mass="20000">SLTISMHANVERRYLIQAPTTLETTSLNIRLDPYSVDQRYVVLMIPTLAVPPPMEDLPQHHQLNMQLGMSLLPGGNSSIPVCSSMKIMLWNCRGAHGPEFRRNLRFLLDWNNPTILFLTETRMEDHAPLLHDFNFTDLVQVAAQGYLGGICVLWRVDELTVDPLAITAQEIHATVQV</sequence>
<evidence type="ECO:0008006" key="3">
    <source>
        <dbReference type="Google" id="ProtNLM"/>
    </source>
</evidence>
<accession>A0A1J6IV17</accession>
<keyword evidence="2" id="KW-1185">Reference proteome</keyword>
<name>A0A1J6IV17_NICAT</name>
<dbReference type="OMA" id="TISMHAN"/>
<dbReference type="Proteomes" id="UP000187609">
    <property type="component" value="Unassembled WGS sequence"/>
</dbReference>
<dbReference type="EMBL" id="MJEQ01037191">
    <property type="protein sequence ID" value="OIS98976.1"/>
    <property type="molecule type" value="Genomic_DNA"/>
</dbReference>
<dbReference type="PANTHER" id="PTHR35218:SF7">
    <property type="entry name" value="ENDONUCLEASE_EXONUCLEASE_PHOSPHATASE"/>
    <property type="match status" value="1"/>
</dbReference>